<dbReference type="Proteomes" id="UP000325577">
    <property type="component" value="Linkage Group LG21"/>
</dbReference>
<dbReference type="Gene3D" id="2.70.98.20">
    <property type="entry name" value="Copper amine oxidase, catalytic domain"/>
    <property type="match status" value="1"/>
</dbReference>
<dbReference type="EC" id="1.4.3.-" evidence="1"/>
<dbReference type="InterPro" id="IPR000269">
    <property type="entry name" value="Cu_amine_oxidase"/>
</dbReference>
<keyword evidence="1" id="KW-0560">Oxidoreductase</keyword>
<dbReference type="InterPro" id="IPR036460">
    <property type="entry name" value="Cu_amine_oxidase_C_sf"/>
</dbReference>
<gene>
    <name evidence="3" type="ORF">F0562_035005</name>
</gene>
<sequence>MKTMKTDGSIPRKSYWTVVRETAKTELDARMQVIEPAGLLIVNPNKMTKVGNQVSYRLLPGSPASPVLSNDVYPQICALFTKYQAWVTPYNRSEEWAGGLYADRSHGDDTLYIWTNRNRHRKQGYSVLAHIGLPPYPVLGRFSGDANAEWWV</sequence>
<dbReference type="SUPFAM" id="SSF49998">
    <property type="entry name" value="Amine oxidase catalytic domain"/>
    <property type="match status" value="1"/>
</dbReference>
<dbReference type="OrthoDB" id="5379943at2759"/>
<proteinExistence type="inferred from homology"/>
<dbReference type="EMBL" id="CM018045">
    <property type="protein sequence ID" value="KAA8527600.1"/>
    <property type="molecule type" value="Genomic_DNA"/>
</dbReference>
<protein>
    <recommendedName>
        <fullName evidence="1">Amine oxidase</fullName>
        <ecNumber evidence="1">1.4.3.-</ecNumber>
    </recommendedName>
</protein>
<accession>A0A5J5AAP1</accession>
<keyword evidence="4" id="KW-1185">Reference proteome</keyword>
<dbReference type="AlphaFoldDB" id="A0A5J5AAP1"/>
<dbReference type="GO" id="GO:0009308">
    <property type="term" value="P:amine metabolic process"/>
    <property type="evidence" value="ECO:0007669"/>
    <property type="project" value="UniProtKB-UniRule"/>
</dbReference>
<evidence type="ECO:0000259" key="2">
    <source>
        <dbReference type="Pfam" id="PF01179"/>
    </source>
</evidence>
<reference evidence="3 4" key="1">
    <citation type="submission" date="2019-09" db="EMBL/GenBank/DDBJ databases">
        <title>A chromosome-level genome assembly of the Chinese tupelo Nyssa sinensis.</title>
        <authorList>
            <person name="Yang X."/>
            <person name="Kang M."/>
            <person name="Yang Y."/>
            <person name="Xiong H."/>
            <person name="Wang M."/>
            <person name="Zhang Z."/>
            <person name="Wang Z."/>
            <person name="Wu H."/>
            <person name="Ma T."/>
            <person name="Liu J."/>
            <person name="Xi Z."/>
        </authorList>
    </citation>
    <scope>NUCLEOTIDE SEQUENCE [LARGE SCALE GENOMIC DNA]</scope>
    <source>
        <strain evidence="3">J267</strain>
        <tissue evidence="3">Leaf</tissue>
    </source>
</reference>
<evidence type="ECO:0000256" key="1">
    <source>
        <dbReference type="RuleBase" id="RU000672"/>
    </source>
</evidence>
<comment type="similarity">
    <text evidence="1">Belongs to the copper/topaquinone oxidase family.</text>
</comment>
<dbReference type="InterPro" id="IPR015798">
    <property type="entry name" value="Cu_amine_oxidase_C"/>
</dbReference>
<evidence type="ECO:0000313" key="4">
    <source>
        <dbReference type="Proteomes" id="UP000325577"/>
    </source>
</evidence>
<organism evidence="3 4">
    <name type="scientific">Nyssa sinensis</name>
    <dbReference type="NCBI Taxonomy" id="561372"/>
    <lineage>
        <taxon>Eukaryota</taxon>
        <taxon>Viridiplantae</taxon>
        <taxon>Streptophyta</taxon>
        <taxon>Embryophyta</taxon>
        <taxon>Tracheophyta</taxon>
        <taxon>Spermatophyta</taxon>
        <taxon>Magnoliopsida</taxon>
        <taxon>eudicotyledons</taxon>
        <taxon>Gunneridae</taxon>
        <taxon>Pentapetalae</taxon>
        <taxon>asterids</taxon>
        <taxon>Cornales</taxon>
        <taxon>Nyssaceae</taxon>
        <taxon>Nyssa</taxon>
    </lineage>
</organism>
<comment type="cofactor">
    <cofactor evidence="1">
        <name>Cu cation</name>
        <dbReference type="ChEBI" id="CHEBI:23378"/>
    </cofactor>
    <text evidence="1">Contains 1 topaquinone per subunit.</text>
</comment>
<dbReference type="Pfam" id="PF01179">
    <property type="entry name" value="Cu_amine_oxid"/>
    <property type="match status" value="1"/>
</dbReference>
<dbReference type="GO" id="GO:0005507">
    <property type="term" value="F:copper ion binding"/>
    <property type="evidence" value="ECO:0007669"/>
    <property type="project" value="InterPro"/>
</dbReference>
<comment type="PTM">
    <text evidence="1">Topaquinone (TPQ) is generated by copper-dependent autoxidation of a specific tyrosyl residue.</text>
</comment>
<dbReference type="PANTHER" id="PTHR10638:SF71">
    <property type="entry name" value="AMINE OXIDASE"/>
    <property type="match status" value="1"/>
</dbReference>
<keyword evidence="1" id="KW-0801">TPQ</keyword>
<dbReference type="GO" id="GO:0048038">
    <property type="term" value="F:quinone binding"/>
    <property type="evidence" value="ECO:0007669"/>
    <property type="project" value="InterPro"/>
</dbReference>
<dbReference type="PANTHER" id="PTHR10638">
    <property type="entry name" value="COPPER AMINE OXIDASE"/>
    <property type="match status" value="1"/>
</dbReference>
<keyword evidence="1" id="KW-0186">Copper</keyword>
<name>A0A5J5AAP1_9ASTE</name>
<feature type="domain" description="Copper amine oxidase catalytic" evidence="2">
    <location>
        <begin position="9"/>
        <end position="123"/>
    </location>
</feature>
<dbReference type="GO" id="GO:0008131">
    <property type="term" value="F:primary methylamine oxidase activity"/>
    <property type="evidence" value="ECO:0007669"/>
    <property type="project" value="InterPro"/>
</dbReference>
<keyword evidence="1" id="KW-0479">Metal-binding</keyword>
<evidence type="ECO:0000313" key="3">
    <source>
        <dbReference type="EMBL" id="KAA8527600.1"/>
    </source>
</evidence>